<dbReference type="SUPFAM" id="SSF53254">
    <property type="entry name" value="Phosphoglycerate mutase-like"/>
    <property type="match status" value="1"/>
</dbReference>
<dbReference type="PANTHER" id="PTHR48100">
    <property type="entry name" value="BROAD-SPECIFICITY PHOSPHATASE YOR283W-RELATED"/>
    <property type="match status" value="1"/>
</dbReference>
<dbReference type="STRING" id="1076549.HA45_21025"/>
<dbReference type="CDD" id="cd07067">
    <property type="entry name" value="HP_PGM_like"/>
    <property type="match status" value="1"/>
</dbReference>
<dbReference type="InterPro" id="IPR029033">
    <property type="entry name" value="His_PPase_superfam"/>
</dbReference>
<dbReference type="EMBL" id="PIQI01000013">
    <property type="protein sequence ID" value="PJZ05831.1"/>
    <property type="molecule type" value="Genomic_DNA"/>
</dbReference>
<keyword evidence="3" id="KW-1185">Reference proteome</keyword>
<dbReference type="PANTHER" id="PTHR48100:SF1">
    <property type="entry name" value="HISTIDINE PHOSPHATASE FAMILY PROTEIN-RELATED"/>
    <property type="match status" value="1"/>
</dbReference>
<dbReference type="Pfam" id="PF00300">
    <property type="entry name" value="His_Phos_1"/>
    <property type="match status" value="1"/>
</dbReference>
<sequence>MKKELILIRHGHSEWQAGTTRDRNSHLTGQGIREAGRLYNTLSAYANLADFHIISSPLHRAVETCRLALSRARFSSVYFDRSFREASFHVRGGLSLPEDFYPEADGKVSSEYQDFKAGIKSALADVLAAHDRVVIFTHGGVIKTILRLHCGSDSFCTQIDNCSVTHFVKNDEAWLLQRVNHRC</sequence>
<dbReference type="InterPro" id="IPR013078">
    <property type="entry name" value="His_Pase_superF_clade-1"/>
</dbReference>
<protein>
    <recommendedName>
        <fullName evidence="4">Histidine phosphatase family protein</fullName>
    </recommendedName>
</protein>
<proteinExistence type="predicted"/>
<dbReference type="SMART" id="SM00855">
    <property type="entry name" value="PGAM"/>
    <property type="match status" value="1"/>
</dbReference>
<dbReference type="Gene3D" id="3.40.50.1240">
    <property type="entry name" value="Phosphoglycerate mutase-like"/>
    <property type="match status" value="1"/>
</dbReference>
<dbReference type="InterPro" id="IPR050275">
    <property type="entry name" value="PGM_Phosphatase"/>
</dbReference>
<organism evidence="2 3">
    <name type="scientific">Pantoea rodasii</name>
    <dbReference type="NCBI Taxonomy" id="1076549"/>
    <lineage>
        <taxon>Bacteria</taxon>
        <taxon>Pseudomonadati</taxon>
        <taxon>Pseudomonadota</taxon>
        <taxon>Gammaproteobacteria</taxon>
        <taxon>Enterobacterales</taxon>
        <taxon>Erwiniaceae</taxon>
        <taxon>Pantoea</taxon>
    </lineage>
</organism>
<dbReference type="Proteomes" id="UP000232062">
    <property type="component" value="Unassembled WGS sequence"/>
</dbReference>
<dbReference type="RefSeq" id="WP_100701408.1">
    <property type="nucleotide sequence ID" value="NZ_PIQI01000013.1"/>
</dbReference>
<evidence type="ECO:0000313" key="3">
    <source>
        <dbReference type="Proteomes" id="UP000232062"/>
    </source>
</evidence>
<accession>A0A2M9WE58</accession>
<reference evidence="2 3" key="1">
    <citation type="submission" date="2017-11" db="EMBL/GenBank/DDBJ databases">
        <title>The genome sequence of Pantoea rodasii DSM 26611.</title>
        <authorList>
            <person name="Gao J."/>
            <person name="Mao X."/>
            <person name="Sun J."/>
        </authorList>
    </citation>
    <scope>NUCLEOTIDE SEQUENCE [LARGE SCALE GENOMIC DNA]</scope>
    <source>
        <strain evidence="2 3">DSM 26611</strain>
    </source>
</reference>
<evidence type="ECO:0008006" key="4">
    <source>
        <dbReference type="Google" id="ProtNLM"/>
    </source>
</evidence>
<evidence type="ECO:0000256" key="1">
    <source>
        <dbReference type="PIRSR" id="PIRSR613078-2"/>
    </source>
</evidence>
<comment type="caution">
    <text evidence="2">The sequence shown here is derived from an EMBL/GenBank/DDBJ whole genome shotgun (WGS) entry which is preliminary data.</text>
</comment>
<dbReference type="GO" id="GO:0005737">
    <property type="term" value="C:cytoplasm"/>
    <property type="evidence" value="ECO:0007669"/>
    <property type="project" value="TreeGrafter"/>
</dbReference>
<gene>
    <name evidence="2" type="ORF">PRCB_09180</name>
</gene>
<dbReference type="OrthoDB" id="9810154at2"/>
<evidence type="ECO:0000313" key="2">
    <source>
        <dbReference type="EMBL" id="PJZ05831.1"/>
    </source>
</evidence>
<dbReference type="AlphaFoldDB" id="A0A2M9WE58"/>
<name>A0A2M9WE58_9GAMM</name>
<dbReference type="GO" id="GO:0016791">
    <property type="term" value="F:phosphatase activity"/>
    <property type="evidence" value="ECO:0007669"/>
    <property type="project" value="TreeGrafter"/>
</dbReference>
<feature type="binding site" evidence="1">
    <location>
        <position position="60"/>
    </location>
    <ligand>
        <name>substrate</name>
    </ligand>
</feature>